<organism evidence="1 2">
    <name type="scientific">Gordonia spumicola</name>
    <dbReference type="NCBI Taxonomy" id="589161"/>
    <lineage>
        <taxon>Bacteria</taxon>
        <taxon>Bacillati</taxon>
        <taxon>Actinomycetota</taxon>
        <taxon>Actinomycetes</taxon>
        <taxon>Mycobacteriales</taxon>
        <taxon>Gordoniaceae</taxon>
        <taxon>Gordonia</taxon>
    </lineage>
</organism>
<dbReference type="AlphaFoldDB" id="A0A7I9VAW1"/>
<name>A0A7I9VAW1_9ACTN</name>
<evidence type="ECO:0008006" key="3">
    <source>
        <dbReference type="Google" id="ProtNLM"/>
    </source>
</evidence>
<comment type="caution">
    <text evidence="1">The sequence shown here is derived from an EMBL/GenBank/DDBJ whole genome shotgun (WGS) entry which is preliminary data.</text>
</comment>
<dbReference type="InterPro" id="IPR048000">
    <property type="entry name" value="TnsA-like"/>
</dbReference>
<keyword evidence="2" id="KW-1185">Reference proteome</keyword>
<dbReference type="NCBIfam" id="NF033179">
    <property type="entry name" value="TnsA_like_Actin"/>
    <property type="match status" value="1"/>
</dbReference>
<proteinExistence type="predicted"/>
<reference evidence="2" key="1">
    <citation type="submission" date="2019-06" db="EMBL/GenBank/DDBJ databases">
        <title>Gordonia isolated from sludge of a wastewater treatment plant.</title>
        <authorList>
            <person name="Tamura T."/>
            <person name="Aoyama K."/>
            <person name="Kang Y."/>
            <person name="Saito S."/>
            <person name="Akiyama N."/>
            <person name="Yazawa K."/>
            <person name="Gonoi T."/>
            <person name="Mikami Y."/>
        </authorList>
    </citation>
    <scope>NUCLEOTIDE SEQUENCE [LARGE SCALE GENOMIC DNA]</scope>
    <source>
        <strain evidence="2">NBRC 107696</strain>
    </source>
</reference>
<dbReference type="OrthoDB" id="4378150at2"/>
<sequence>MTESSRAAVTWRFRFAGDKVSRVLNWRSDGPPDLARVVPIRKPRSSERHRHIPVTAYSLTMRDHLELESGLEHDLLRRLDRLNDIVALIPQPCQLKRGGSSSAKNTPDLLSLDDTGAVTLWNARLPHKMDDKFKLQVAMVEAACANVGWRHEVFNGLDRVERLNLLWLHGYRRRPSWYDQVAGEIGKEASNDAATLGSLFRLDTGNGEAIAVVWHMVWSGELDTNLSKRLTMETPVRAGLVA</sequence>
<gene>
    <name evidence="1" type="ORF">nbrc107696_26690</name>
</gene>
<accession>A0A7I9VAW1</accession>
<dbReference type="Proteomes" id="UP000444960">
    <property type="component" value="Unassembled WGS sequence"/>
</dbReference>
<evidence type="ECO:0000313" key="1">
    <source>
        <dbReference type="EMBL" id="GEE02223.1"/>
    </source>
</evidence>
<protein>
    <recommendedName>
        <fullName evidence="3">TnsA endonuclease N-terminal domain-containing protein</fullName>
    </recommendedName>
</protein>
<dbReference type="EMBL" id="BJOV01000005">
    <property type="protein sequence ID" value="GEE02223.1"/>
    <property type="molecule type" value="Genomic_DNA"/>
</dbReference>
<evidence type="ECO:0000313" key="2">
    <source>
        <dbReference type="Proteomes" id="UP000444960"/>
    </source>
</evidence>